<dbReference type="Gene3D" id="3.30.530.20">
    <property type="match status" value="1"/>
</dbReference>
<dbReference type="Proteomes" id="UP001524642">
    <property type="component" value="Unassembled WGS sequence"/>
</dbReference>
<accession>A0ABT1WZW3</accession>
<evidence type="ECO:0000313" key="4">
    <source>
        <dbReference type="Proteomes" id="UP001524642"/>
    </source>
</evidence>
<reference evidence="3 4" key="1">
    <citation type="submission" date="2022-06" db="EMBL/GenBank/DDBJ databases">
        <title>Roseomonas CN29.</title>
        <authorList>
            <person name="Cheng Y."/>
            <person name="He X."/>
        </authorList>
    </citation>
    <scope>NUCLEOTIDE SEQUENCE [LARGE SCALE GENOMIC DNA]</scope>
    <source>
        <strain evidence="3 4">CN29</strain>
    </source>
</reference>
<proteinExistence type="inferred from homology"/>
<dbReference type="SUPFAM" id="SSF55961">
    <property type="entry name" value="Bet v1-like"/>
    <property type="match status" value="1"/>
</dbReference>
<feature type="domain" description="Activator of Hsp90 ATPase homologue 1/2-like C-terminal" evidence="2">
    <location>
        <begin position="17"/>
        <end position="139"/>
    </location>
</feature>
<protein>
    <submittedName>
        <fullName evidence="3">SRPBCC domain-containing protein</fullName>
    </submittedName>
</protein>
<comment type="caution">
    <text evidence="3">The sequence shown here is derived from an EMBL/GenBank/DDBJ whole genome shotgun (WGS) entry which is preliminary data.</text>
</comment>
<dbReference type="InterPro" id="IPR013538">
    <property type="entry name" value="ASHA1/2-like_C"/>
</dbReference>
<keyword evidence="4" id="KW-1185">Reference proteome</keyword>
<gene>
    <name evidence="3" type="ORF">NRP21_04915</name>
</gene>
<sequence length="139" mass="15223">MAIDPTTEGLFVRHRFAAPPARLFQAWTDPELAAQWLFTGLVGEIAELAMDARPGGVFRLRGALHEGYGEFIELEPPRRIVLAFGVPALRHGVDRFVVEITPEAGGSLLSLTKEGLPPDLTDETEGDWGVMFDRLAAIL</sequence>
<dbReference type="RefSeq" id="WP_257715057.1">
    <property type="nucleotide sequence ID" value="NZ_JANJOU010000002.1"/>
</dbReference>
<name>A0ABT1WZW3_9PROT</name>
<organism evidence="3 4">
    <name type="scientific">Roseomonas populi</name>
    <dbReference type="NCBI Taxonomy" id="3121582"/>
    <lineage>
        <taxon>Bacteria</taxon>
        <taxon>Pseudomonadati</taxon>
        <taxon>Pseudomonadota</taxon>
        <taxon>Alphaproteobacteria</taxon>
        <taxon>Acetobacterales</taxon>
        <taxon>Roseomonadaceae</taxon>
        <taxon>Roseomonas</taxon>
    </lineage>
</organism>
<dbReference type="EMBL" id="JANJOU010000002">
    <property type="protein sequence ID" value="MCR0981388.1"/>
    <property type="molecule type" value="Genomic_DNA"/>
</dbReference>
<dbReference type="Pfam" id="PF08327">
    <property type="entry name" value="AHSA1"/>
    <property type="match status" value="1"/>
</dbReference>
<comment type="similarity">
    <text evidence="1">Belongs to the AHA1 family.</text>
</comment>
<evidence type="ECO:0000259" key="2">
    <source>
        <dbReference type="Pfam" id="PF08327"/>
    </source>
</evidence>
<evidence type="ECO:0000313" key="3">
    <source>
        <dbReference type="EMBL" id="MCR0981388.1"/>
    </source>
</evidence>
<evidence type="ECO:0000256" key="1">
    <source>
        <dbReference type="ARBA" id="ARBA00006817"/>
    </source>
</evidence>
<dbReference type="InterPro" id="IPR023393">
    <property type="entry name" value="START-like_dom_sf"/>
</dbReference>